<keyword evidence="2" id="KW-1185">Reference proteome</keyword>
<sequence length="355" mass="42199">MKFSESFKSTLQDKLAANKGIFEEKSLQIVDEVFNTPARVILVSLCDYYYPFKIDYKRCVEIIKNSVKDPENLTIRKRLGSSYNFWENEIYFVPSQNEPPFWGTKEEEDYRFKTENFEYECEDEFWLDEVNHKDYEKLSGFNCFNRIAQDKDSIKIFGIKGAQYNKDAWKEYVVKLIEYHFSDFTLDLPKSNKMLRFLKPINSEFYFGFEYDTRELARFLPRNQLVMPEYMNIIIVHKSFTKKVKDAEYVNGYSDTIFSLGVLGNPFFYHPCFPIQGFAAVDMYHKKDVFMSMVPNYMWEHKELGDNMVEIIAPEMYGEKLKKHLFYYMKLLAYSSAGYLEYLEKSIVDALQAEA</sequence>
<protein>
    <submittedName>
        <fullName evidence="1">Uncharacterized protein</fullName>
    </submittedName>
</protein>
<evidence type="ECO:0000313" key="1">
    <source>
        <dbReference type="EMBL" id="KGO91845.1"/>
    </source>
</evidence>
<accession>A0A0A2MUE4</accession>
<evidence type="ECO:0000313" key="2">
    <source>
        <dbReference type="Proteomes" id="UP000030111"/>
    </source>
</evidence>
<organism evidence="1 2">
    <name type="scientific">Flavobacterium subsaxonicum WB 4.1-42 = DSM 21790</name>
    <dbReference type="NCBI Taxonomy" id="1121898"/>
    <lineage>
        <taxon>Bacteria</taxon>
        <taxon>Pseudomonadati</taxon>
        <taxon>Bacteroidota</taxon>
        <taxon>Flavobacteriia</taxon>
        <taxon>Flavobacteriales</taxon>
        <taxon>Flavobacteriaceae</taxon>
        <taxon>Flavobacterium</taxon>
    </lineage>
</organism>
<dbReference type="RefSeq" id="WP_026991577.1">
    <property type="nucleotide sequence ID" value="NZ_JRLY01000014.1"/>
</dbReference>
<dbReference type="EMBL" id="JRLY01000014">
    <property type="protein sequence ID" value="KGO91845.1"/>
    <property type="molecule type" value="Genomic_DNA"/>
</dbReference>
<reference evidence="1 2" key="1">
    <citation type="submission" date="2013-09" db="EMBL/GenBank/DDBJ databases">
        <authorList>
            <person name="Zeng Z."/>
            <person name="Chen C."/>
        </authorList>
    </citation>
    <scope>NUCLEOTIDE SEQUENCE [LARGE SCALE GENOMIC DNA]</scope>
    <source>
        <strain evidence="1 2">WB 4.1-42</strain>
    </source>
</reference>
<gene>
    <name evidence="1" type="ORF">Q766_15475</name>
</gene>
<name>A0A0A2MUE4_9FLAO</name>
<proteinExistence type="predicted"/>
<dbReference type="OrthoDB" id="10018951at2"/>
<dbReference type="Proteomes" id="UP000030111">
    <property type="component" value="Unassembled WGS sequence"/>
</dbReference>
<comment type="caution">
    <text evidence="1">The sequence shown here is derived from an EMBL/GenBank/DDBJ whole genome shotgun (WGS) entry which is preliminary data.</text>
</comment>
<dbReference type="AlphaFoldDB" id="A0A0A2MUE4"/>